<reference evidence="2 3" key="1">
    <citation type="journal article" date="2012" name="PLoS Pathog.">
        <title>Diverse lifestyles and strategies of plant pathogenesis encoded in the genomes of eighteen Dothideomycetes fungi.</title>
        <authorList>
            <person name="Ohm R.A."/>
            <person name="Feau N."/>
            <person name="Henrissat B."/>
            <person name="Schoch C.L."/>
            <person name="Horwitz B.A."/>
            <person name="Barry K.W."/>
            <person name="Condon B.J."/>
            <person name="Copeland A.C."/>
            <person name="Dhillon B."/>
            <person name="Glaser F."/>
            <person name="Hesse C.N."/>
            <person name="Kosti I."/>
            <person name="LaButti K."/>
            <person name="Lindquist E.A."/>
            <person name="Lucas S."/>
            <person name="Salamov A.A."/>
            <person name="Bradshaw R.E."/>
            <person name="Ciuffetti L."/>
            <person name="Hamelin R.C."/>
            <person name="Kema G.H.J."/>
            <person name="Lawrence C."/>
            <person name="Scott J.A."/>
            <person name="Spatafora J.W."/>
            <person name="Turgeon B.G."/>
            <person name="de Wit P.J.G.M."/>
            <person name="Zhong S."/>
            <person name="Goodwin S.B."/>
            <person name="Grigoriev I.V."/>
        </authorList>
    </citation>
    <scope>NUCLEOTIDE SEQUENCE [LARGE SCALE GENOMIC DNA]</scope>
    <source>
        <strain evidence="3">28A</strain>
    </source>
</reference>
<evidence type="ECO:0000313" key="3">
    <source>
        <dbReference type="Proteomes" id="UP000016935"/>
    </source>
</evidence>
<feature type="compositionally biased region" description="Basic residues" evidence="1">
    <location>
        <begin position="97"/>
        <end position="117"/>
    </location>
</feature>
<reference evidence="2 3" key="2">
    <citation type="journal article" date="2013" name="PLoS Genet.">
        <title>Comparative genome structure, secondary metabolite, and effector coding capacity across Cochliobolus pathogens.</title>
        <authorList>
            <person name="Condon B.J."/>
            <person name="Leng Y."/>
            <person name="Wu D."/>
            <person name="Bushley K.E."/>
            <person name="Ohm R.A."/>
            <person name="Otillar R."/>
            <person name="Martin J."/>
            <person name="Schackwitz W."/>
            <person name="Grimwood J."/>
            <person name="MohdZainudin N."/>
            <person name="Xue C."/>
            <person name="Wang R."/>
            <person name="Manning V.A."/>
            <person name="Dhillon B."/>
            <person name="Tu Z.J."/>
            <person name="Steffenson B.J."/>
            <person name="Salamov A."/>
            <person name="Sun H."/>
            <person name="Lowry S."/>
            <person name="LaButti K."/>
            <person name="Han J."/>
            <person name="Copeland A."/>
            <person name="Lindquist E."/>
            <person name="Barry K."/>
            <person name="Schmutz J."/>
            <person name="Baker S.E."/>
            <person name="Ciuffetti L.M."/>
            <person name="Grigoriev I.V."/>
            <person name="Zhong S."/>
            <person name="Turgeon B.G."/>
        </authorList>
    </citation>
    <scope>NUCLEOTIDE SEQUENCE [LARGE SCALE GENOMIC DNA]</scope>
    <source>
        <strain evidence="3">28A</strain>
    </source>
</reference>
<dbReference type="Proteomes" id="UP000016935">
    <property type="component" value="Unassembled WGS sequence"/>
</dbReference>
<feature type="region of interest" description="Disordered" evidence="1">
    <location>
        <begin position="73"/>
        <end position="117"/>
    </location>
</feature>
<dbReference type="EMBL" id="KB908548">
    <property type="protein sequence ID" value="EOA88126.1"/>
    <property type="molecule type" value="Genomic_DNA"/>
</dbReference>
<dbReference type="OrthoDB" id="3693137at2759"/>
<dbReference type="GeneID" id="19404398"/>
<keyword evidence="3" id="KW-1185">Reference proteome</keyword>
<dbReference type="RefSeq" id="XP_008024089.1">
    <property type="nucleotide sequence ID" value="XM_008025898.1"/>
</dbReference>
<sequence>MPRFFLKRIFTDHLFRRDAAPTPDVSDNIQRSRRVLVRPSTTNLYDQSALLDAQLHADELRALRDVDSVAGTSDVHGAEQHPVLEETKRENAGLGLGHRHRQTRVRRRLSKRHRMPV</sequence>
<dbReference type="AlphaFoldDB" id="R0IU52"/>
<feature type="compositionally biased region" description="Basic and acidic residues" evidence="1">
    <location>
        <begin position="76"/>
        <end position="91"/>
    </location>
</feature>
<organism evidence="2 3">
    <name type="scientific">Exserohilum turcicum (strain 28A)</name>
    <name type="common">Northern leaf blight fungus</name>
    <name type="synonym">Setosphaeria turcica</name>
    <dbReference type="NCBI Taxonomy" id="671987"/>
    <lineage>
        <taxon>Eukaryota</taxon>
        <taxon>Fungi</taxon>
        <taxon>Dikarya</taxon>
        <taxon>Ascomycota</taxon>
        <taxon>Pezizomycotina</taxon>
        <taxon>Dothideomycetes</taxon>
        <taxon>Pleosporomycetidae</taxon>
        <taxon>Pleosporales</taxon>
        <taxon>Pleosporineae</taxon>
        <taxon>Pleosporaceae</taxon>
        <taxon>Exserohilum</taxon>
    </lineage>
</organism>
<evidence type="ECO:0000256" key="1">
    <source>
        <dbReference type="SAM" id="MobiDB-lite"/>
    </source>
</evidence>
<proteinExistence type="predicted"/>
<protein>
    <submittedName>
        <fullName evidence="2">Uncharacterized protein</fullName>
    </submittedName>
</protein>
<name>R0IU52_EXST2</name>
<dbReference type="HOGENOM" id="CLU_167698_0_0_1"/>
<accession>R0IU52</accession>
<gene>
    <name evidence="2" type="ORF">SETTUDRAFT_38804</name>
</gene>
<evidence type="ECO:0000313" key="2">
    <source>
        <dbReference type="EMBL" id="EOA88126.1"/>
    </source>
</evidence>